<dbReference type="SUPFAM" id="SSF53067">
    <property type="entry name" value="Actin-like ATPase domain"/>
    <property type="match status" value="2"/>
</dbReference>
<comment type="subcellular location">
    <subcellularLocation>
        <location evidence="5">Cell membrane</location>
        <topology evidence="5">Peripheral membrane protein</topology>
        <orientation evidence="5">Cytoplasmic side</orientation>
    </subcellularLocation>
    <text evidence="5">Localizes to the Z ring in an FtsZ-dependent manner. Targeted to the membrane through a conserved C-terminal amphipathic helix.</text>
</comment>
<protein>
    <recommendedName>
        <fullName evidence="5 6">Cell division protein FtsA</fullName>
    </recommendedName>
</protein>
<dbReference type="HAMAP" id="MF_02033">
    <property type="entry name" value="FtsA"/>
    <property type="match status" value="1"/>
</dbReference>
<keyword evidence="3 5" id="KW-0472">Membrane</keyword>
<gene>
    <name evidence="5" type="primary">ftsA</name>
    <name evidence="8" type="ORF">A2908_01460</name>
</gene>
<dbReference type="InterPro" id="IPR020823">
    <property type="entry name" value="Cell_div_FtsA"/>
</dbReference>
<dbReference type="Gene3D" id="3.30.420.40">
    <property type="match status" value="2"/>
</dbReference>
<dbReference type="AlphaFoldDB" id="A0A1G2IDF2"/>
<reference evidence="8 9" key="1">
    <citation type="journal article" date="2016" name="Nat. Commun.">
        <title>Thousands of microbial genomes shed light on interconnected biogeochemical processes in an aquifer system.</title>
        <authorList>
            <person name="Anantharaman K."/>
            <person name="Brown C.T."/>
            <person name="Hug L.A."/>
            <person name="Sharon I."/>
            <person name="Castelle C.J."/>
            <person name="Probst A.J."/>
            <person name="Thomas B.C."/>
            <person name="Singh A."/>
            <person name="Wilkins M.J."/>
            <person name="Karaoz U."/>
            <person name="Brodie E.L."/>
            <person name="Williams K.H."/>
            <person name="Hubbard S.S."/>
            <person name="Banfield J.F."/>
        </authorList>
    </citation>
    <scope>NUCLEOTIDE SEQUENCE [LARGE SCALE GENOMIC DNA]</scope>
</reference>
<evidence type="ECO:0000256" key="1">
    <source>
        <dbReference type="ARBA" id="ARBA00022475"/>
    </source>
</evidence>
<dbReference type="GO" id="GO:0032153">
    <property type="term" value="C:cell division site"/>
    <property type="evidence" value="ECO:0007669"/>
    <property type="project" value="UniProtKB-UniRule"/>
</dbReference>
<accession>A0A1G2IDF2</accession>
<dbReference type="GO" id="GO:0009898">
    <property type="term" value="C:cytoplasmic side of plasma membrane"/>
    <property type="evidence" value="ECO:0007669"/>
    <property type="project" value="UniProtKB-UniRule"/>
</dbReference>
<dbReference type="Pfam" id="PF14450">
    <property type="entry name" value="FtsA"/>
    <property type="match status" value="1"/>
</dbReference>
<evidence type="ECO:0000313" key="8">
    <source>
        <dbReference type="EMBL" id="OGZ72520.1"/>
    </source>
</evidence>
<organism evidence="8 9">
    <name type="scientific">Candidatus Staskawiczbacteria bacterium RIFCSPLOWO2_01_FULL_38_12b</name>
    <dbReference type="NCBI Taxonomy" id="1802214"/>
    <lineage>
        <taxon>Bacteria</taxon>
        <taxon>Candidatus Staskawicziibacteriota</taxon>
    </lineage>
</organism>
<dbReference type="Gene3D" id="3.30.1490.110">
    <property type="match status" value="1"/>
</dbReference>
<dbReference type="PANTHER" id="PTHR32432:SF4">
    <property type="entry name" value="CELL DIVISION PROTEIN FTSA"/>
    <property type="match status" value="1"/>
</dbReference>
<proteinExistence type="inferred from homology"/>
<dbReference type="NCBIfam" id="TIGR01174">
    <property type="entry name" value="ftsA"/>
    <property type="match status" value="1"/>
</dbReference>
<evidence type="ECO:0000259" key="7">
    <source>
        <dbReference type="SMART" id="SM00842"/>
    </source>
</evidence>
<dbReference type="PANTHER" id="PTHR32432">
    <property type="entry name" value="CELL DIVISION PROTEIN FTSA-RELATED"/>
    <property type="match status" value="1"/>
</dbReference>
<evidence type="ECO:0000313" key="9">
    <source>
        <dbReference type="Proteomes" id="UP000176774"/>
    </source>
</evidence>
<dbReference type="EMBL" id="MHPA01000025">
    <property type="protein sequence ID" value="OGZ72520.1"/>
    <property type="molecule type" value="Genomic_DNA"/>
</dbReference>
<evidence type="ECO:0000256" key="4">
    <source>
        <dbReference type="ARBA" id="ARBA00023306"/>
    </source>
</evidence>
<evidence type="ECO:0000256" key="6">
    <source>
        <dbReference type="PIRNR" id="PIRNR003101"/>
    </source>
</evidence>
<comment type="subunit">
    <text evidence="5">Self-interacts. Interacts with FtsZ.</text>
</comment>
<feature type="domain" description="SHS2" evidence="7">
    <location>
        <begin position="7"/>
        <end position="194"/>
    </location>
</feature>
<dbReference type="CDD" id="cd24048">
    <property type="entry name" value="ASKHA_NBD_FtsA"/>
    <property type="match status" value="1"/>
</dbReference>
<dbReference type="GO" id="GO:0043093">
    <property type="term" value="P:FtsZ-dependent cytokinesis"/>
    <property type="evidence" value="ECO:0007669"/>
    <property type="project" value="UniProtKB-UniRule"/>
</dbReference>
<dbReference type="InterPro" id="IPR050696">
    <property type="entry name" value="FtsA/MreB"/>
</dbReference>
<dbReference type="Proteomes" id="UP000176774">
    <property type="component" value="Unassembled WGS sequence"/>
</dbReference>
<comment type="caution">
    <text evidence="8">The sequence shown here is derived from an EMBL/GenBank/DDBJ whole genome shotgun (WGS) entry which is preliminary data.</text>
</comment>
<keyword evidence="1 5" id="KW-1003">Cell membrane</keyword>
<dbReference type="SMART" id="SM00842">
    <property type="entry name" value="FtsA"/>
    <property type="match status" value="1"/>
</dbReference>
<evidence type="ECO:0000256" key="2">
    <source>
        <dbReference type="ARBA" id="ARBA00022618"/>
    </source>
</evidence>
<name>A0A1G2IDF2_9BACT</name>
<evidence type="ECO:0000256" key="5">
    <source>
        <dbReference type="HAMAP-Rule" id="MF_02033"/>
    </source>
</evidence>
<comment type="function">
    <text evidence="5 6">Cell division protein that is involved in the assembly of the Z ring. May serve as a membrane anchor for the Z ring.</text>
</comment>
<sequence>MSRGHIITGLDIGTNTIKILVAQKKGSEWELLTSVSMPSFGLRRGAVVNVEETAKNITGLVAGIERDNNIRINSVFVNIGGSHLYVTPSDGIISVSRADQRISEEDVERVLQATRAINIPSNEEVLDVFPREFIIDDQKGIKQPIGLTGIRLEAKVILLCYFQSYFINLTQAVLGAKLQINDIIPSPLAAAEAVLTPQQKELGVALIDIGSDTTSLAVFEEGDLIHLAIFPLGSANITKDIAIGLRTEFAIAEDIKKKHGACFFVKNDKKSFTKNLLSSKAATANTTKLARQGKIEVFDKSSSVSFTEKDLVDIIEPRVAEILDLMQKELKKIGRQELLPAGIVLTGGGAKLPKIKELVKQQLKLPCEIGTLKGIVGIEQDPALATVVGLVVGGAGIEGFEKEGIFGFLVFIKKSFSKMKKVFRVFIP</sequence>
<keyword evidence="4 5" id="KW-0131">Cell cycle</keyword>
<dbReference type="InterPro" id="IPR043129">
    <property type="entry name" value="ATPase_NBD"/>
</dbReference>
<dbReference type="PIRSF" id="PIRSF003101">
    <property type="entry name" value="FtsA"/>
    <property type="match status" value="1"/>
</dbReference>
<comment type="similarity">
    <text evidence="5 6">Belongs to the FtsA/MreB family.</text>
</comment>
<dbReference type="STRING" id="1802214.A2908_01460"/>
<keyword evidence="2 5" id="KW-0132">Cell division</keyword>
<evidence type="ECO:0000256" key="3">
    <source>
        <dbReference type="ARBA" id="ARBA00023136"/>
    </source>
</evidence>
<dbReference type="InterPro" id="IPR003494">
    <property type="entry name" value="SHS2_FtsA"/>
</dbReference>
<dbReference type="Pfam" id="PF02491">
    <property type="entry name" value="SHS2_FTSA"/>
    <property type="match status" value="1"/>
</dbReference>